<dbReference type="InterPro" id="IPR002559">
    <property type="entry name" value="Transposase_11"/>
</dbReference>
<feature type="domain" description="DUF4372" evidence="6">
    <location>
        <begin position="7"/>
        <end position="72"/>
    </location>
</feature>
<name>A0ABX9V2Q5_9GAMM</name>
<comment type="caution">
    <text evidence="7">The sequence shown here is derived from an EMBL/GenBank/DDBJ whole genome shotgun (WGS) entry which is preliminary data.</text>
</comment>
<accession>A0ABX9V2Q5</accession>
<dbReference type="RefSeq" id="WP_014851547.1">
    <property type="nucleotide sequence ID" value="NZ_DALYSN010000004.1"/>
</dbReference>
<dbReference type="PANTHER" id="PTHR33258">
    <property type="entry name" value="TRANSPOSASE INSL FOR INSERTION SEQUENCE ELEMENT IS186A-RELATED"/>
    <property type="match status" value="1"/>
</dbReference>
<dbReference type="NCBIfam" id="NF033592">
    <property type="entry name" value="transpos_IS4_1"/>
    <property type="match status" value="1"/>
</dbReference>
<dbReference type="InterPro" id="IPR012337">
    <property type="entry name" value="RNaseH-like_sf"/>
</dbReference>
<dbReference type="SUPFAM" id="SSF53098">
    <property type="entry name" value="Ribonuclease H-like"/>
    <property type="match status" value="1"/>
</dbReference>
<dbReference type="EMBL" id="RFFL01000011">
    <property type="protein sequence ID" value="RMI00022.1"/>
    <property type="molecule type" value="Genomic_DNA"/>
</dbReference>
<evidence type="ECO:0000259" key="6">
    <source>
        <dbReference type="Pfam" id="PF14294"/>
    </source>
</evidence>
<dbReference type="InterPro" id="IPR025399">
    <property type="entry name" value="DUF4372"/>
</dbReference>
<comment type="similarity">
    <text evidence="1">Belongs to the transposase 11 family.</text>
</comment>
<evidence type="ECO:0000256" key="1">
    <source>
        <dbReference type="ARBA" id="ARBA00010075"/>
    </source>
</evidence>
<dbReference type="Proteomes" id="UP000269134">
    <property type="component" value="Unassembled WGS sequence"/>
</dbReference>
<keyword evidence="8" id="KW-1185">Reference proteome</keyword>
<dbReference type="PANTHER" id="PTHR33258:SF1">
    <property type="entry name" value="TRANSPOSASE INSL FOR INSERTION SEQUENCE ELEMENT IS186A-RELATED"/>
    <property type="match status" value="1"/>
</dbReference>
<evidence type="ECO:0000256" key="2">
    <source>
        <dbReference type="ARBA" id="ARBA00022578"/>
    </source>
</evidence>
<proteinExistence type="inferred from homology"/>
<feature type="domain" description="Transposase IS4-like" evidence="5">
    <location>
        <begin position="117"/>
        <end position="335"/>
    </location>
</feature>
<dbReference type="InterPro" id="IPR047952">
    <property type="entry name" value="Transpos_IS4"/>
</dbReference>
<dbReference type="Pfam" id="PF01609">
    <property type="entry name" value="DDE_Tnp_1"/>
    <property type="match status" value="1"/>
</dbReference>
<evidence type="ECO:0000313" key="7">
    <source>
        <dbReference type="EMBL" id="RMI00022.1"/>
    </source>
</evidence>
<evidence type="ECO:0000256" key="3">
    <source>
        <dbReference type="ARBA" id="ARBA00023125"/>
    </source>
</evidence>
<keyword evidence="3" id="KW-0238">DNA-binding</keyword>
<dbReference type="Gene3D" id="3.90.350.10">
    <property type="entry name" value="Transposase Inhibitor Protein From Tn5, Chain A, domain 1"/>
    <property type="match status" value="1"/>
</dbReference>
<keyword evidence="4" id="KW-0233">DNA recombination</keyword>
<evidence type="ECO:0000313" key="8">
    <source>
        <dbReference type="Proteomes" id="UP000269134"/>
    </source>
</evidence>
<reference evidence="7 8" key="1">
    <citation type="submission" date="2018-10" db="EMBL/GenBank/DDBJ databases">
        <title>Pseudomonas sp. GL14 genome.</title>
        <authorList>
            <person name="Peng J."/>
            <person name="Liu Z.-P."/>
        </authorList>
    </citation>
    <scope>NUCLEOTIDE SEQUENCE [LARGE SCALE GENOMIC DNA]</scope>
    <source>
        <strain evidence="7 8">GL14</strain>
    </source>
</reference>
<organism evidence="7 8">
    <name type="scientific">Stutzerimonas nitrititolerans</name>
    <dbReference type="NCBI Taxonomy" id="2482751"/>
    <lineage>
        <taxon>Bacteria</taxon>
        <taxon>Pseudomonadati</taxon>
        <taxon>Pseudomonadota</taxon>
        <taxon>Gammaproteobacteria</taxon>
        <taxon>Pseudomonadales</taxon>
        <taxon>Pseudomonadaceae</taxon>
        <taxon>Stutzerimonas</taxon>
    </lineage>
</organism>
<evidence type="ECO:0000256" key="4">
    <source>
        <dbReference type="ARBA" id="ARBA00023172"/>
    </source>
</evidence>
<gene>
    <name evidence="7" type="ORF">EA795_14560</name>
</gene>
<protein>
    <submittedName>
        <fullName evidence="7">IS4 family transposase</fullName>
    </submittedName>
</protein>
<keyword evidence="2" id="KW-0815">Transposition</keyword>
<dbReference type="Pfam" id="PF14294">
    <property type="entry name" value="DUF4372"/>
    <property type="match status" value="1"/>
</dbReference>
<sequence length="389" mass="44526">MFSPIRLSHILQFIPRAAFNAAVKQSQADRYVKKVSSWDLLVTLLLGQLTQARSLRSLAVTSQALQPHRYHLNANSLSRSTLSDALQKRSPEPLKAVCQLLLTQVGRKQRRSIAPMISLIDSTCITLRGPRFDDWTLATKTRITQGLKIHVGLDAQQLAPTYVNVTPANLNDLSDALQMPIEAGVTYVFDKGYCDYNWWHRIDQAGSVFVTRLKKNANVARIRELTKTGTEPGIESDEVVRFNKKILNTKRPNRYFGQDVRRIRVNRDGDKPDLILITNDFKRSAQQIAALYKQRWQIELFFKWIKQHLKLKHYFGCSENAVRLQIYSALLAFLLLHAYRRHSCATGSIYEFATQLAYSLFERPAAMLKAAERRRNQAKLRIAMGSLQL</sequence>
<dbReference type="GeneID" id="84610261"/>
<evidence type="ECO:0000259" key="5">
    <source>
        <dbReference type="Pfam" id="PF01609"/>
    </source>
</evidence>